<dbReference type="GO" id="GO:1902201">
    <property type="term" value="P:negative regulation of bacterial-type flagellum-dependent cell motility"/>
    <property type="evidence" value="ECO:0007669"/>
    <property type="project" value="TreeGrafter"/>
</dbReference>
<dbReference type="NCBIfam" id="TIGR00254">
    <property type="entry name" value="GGDEF"/>
    <property type="match status" value="1"/>
</dbReference>
<dbReference type="Proteomes" id="UP000014227">
    <property type="component" value="Chromosome I"/>
</dbReference>
<dbReference type="InterPro" id="IPR043128">
    <property type="entry name" value="Rev_trsase/Diguanyl_cyclase"/>
</dbReference>
<dbReference type="CDD" id="cd17574">
    <property type="entry name" value="REC_OmpR"/>
    <property type="match status" value="1"/>
</dbReference>
<dbReference type="KEGG" id="ccz:CCALI_01052"/>
<evidence type="ECO:0000256" key="2">
    <source>
        <dbReference type="SAM" id="Coils"/>
    </source>
</evidence>
<dbReference type="GO" id="GO:0000160">
    <property type="term" value="P:phosphorelay signal transduction system"/>
    <property type="evidence" value="ECO:0007669"/>
    <property type="project" value="InterPro"/>
</dbReference>
<dbReference type="SMART" id="SM00267">
    <property type="entry name" value="GGDEF"/>
    <property type="match status" value="1"/>
</dbReference>
<evidence type="ECO:0000313" key="6">
    <source>
        <dbReference type="EMBL" id="CCW34874.1"/>
    </source>
</evidence>
<dbReference type="CDD" id="cd00130">
    <property type="entry name" value="PAS"/>
    <property type="match status" value="1"/>
</dbReference>
<dbReference type="eggNOG" id="COG3706">
    <property type="taxonomic scope" value="Bacteria"/>
</dbReference>
<evidence type="ECO:0000256" key="1">
    <source>
        <dbReference type="PROSITE-ProRule" id="PRU00169"/>
    </source>
</evidence>
<gene>
    <name evidence="6" type="ORF">CCALI_01052</name>
</gene>
<dbReference type="AlphaFoldDB" id="S0EUC7"/>
<feature type="coiled-coil region" evidence="2">
    <location>
        <begin position="266"/>
        <end position="303"/>
    </location>
</feature>
<dbReference type="Pfam" id="PF00990">
    <property type="entry name" value="GGDEF"/>
    <property type="match status" value="1"/>
</dbReference>
<dbReference type="PANTHER" id="PTHR45138">
    <property type="entry name" value="REGULATORY COMPONENTS OF SENSORY TRANSDUCTION SYSTEM"/>
    <property type="match status" value="1"/>
</dbReference>
<keyword evidence="2" id="KW-0175">Coiled coil</keyword>
<feature type="domain" description="Response regulatory" evidence="3">
    <location>
        <begin position="2"/>
        <end position="118"/>
    </location>
</feature>
<dbReference type="Gene3D" id="3.30.450.20">
    <property type="entry name" value="PAS domain"/>
    <property type="match status" value="1"/>
</dbReference>
<feature type="modified residue" description="4-aspartylphosphate" evidence="1">
    <location>
        <position position="51"/>
    </location>
</feature>
<evidence type="ECO:0000313" key="7">
    <source>
        <dbReference type="Proteomes" id="UP000014227"/>
    </source>
</evidence>
<dbReference type="eggNOG" id="COG0745">
    <property type="taxonomic scope" value="Bacteria"/>
</dbReference>
<dbReference type="InterPro" id="IPR050469">
    <property type="entry name" value="Diguanylate_Cyclase"/>
</dbReference>
<dbReference type="HOGENOM" id="CLU_000445_11_28_0"/>
<dbReference type="InterPro" id="IPR029787">
    <property type="entry name" value="Nucleotide_cyclase"/>
</dbReference>
<evidence type="ECO:0000259" key="3">
    <source>
        <dbReference type="PROSITE" id="PS50110"/>
    </source>
</evidence>
<protein>
    <submittedName>
        <fullName evidence="6">Response regulator receiver modulated diguanylate cyclase</fullName>
    </submittedName>
</protein>
<dbReference type="Pfam" id="PF08448">
    <property type="entry name" value="PAS_4"/>
    <property type="match status" value="1"/>
</dbReference>
<dbReference type="NCBIfam" id="TIGR00229">
    <property type="entry name" value="sensory_box"/>
    <property type="match status" value="1"/>
</dbReference>
<feature type="domain" description="GGDEF" evidence="5">
    <location>
        <begin position="331"/>
        <end position="462"/>
    </location>
</feature>
<dbReference type="GO" id="GO:0043709">
    <property type="term" value="P:cell adhesion involved in single-species biofilm formation"/>
    <property type="evidence" value="ECO:0007669"/>
    <property type="project" value="TreeGrafter"/>
</dbReference>
<dbReference type="InterPro" id="IPR013656">
    <property type="entry name" value="PAS_4"/>
</dbReference>
<sequence length="475" mass="54096">MRILIVEDSRISLRLLEELLRKAHHEVVSAVDGAEAWRIFQEQHFDAIISDWMMPNMDGLTLCRKVRSATERPYCYFILLTSRDQREDKQAGMEAGADDFLVKPPDPTDLMARLGVAQRILDMQERLRAQSAQMQELMSYLELSNKRFAELYMGLPIACVTCDLEGRVQEWNRASEQLFGIRAQEAVQHFLWETLYPAEKEWELRDKLHALQKGAGGGLEEEWCYAHPDSNPRHLVCYSIPLKGHNDAVVGAIMAHVDITSRVLLEQQLSEQLALSQRLNAELDRQRRDLARANQKLEELSTLDPLTGLANRRLFWERINEYFAQATRTKLPLSLLLFDVDHFKSYNDSYGHSAGDKLLHILGELLRGLGRTEDLVARYGGEEFAMVLPATDAAGAKAVAERIRTLVENHCWPLRAVTISIGIATYDATQSIQSVQQLIDAADVALYKAKQEGRNRVVVYDPKKHRFEGKEEQAA</sequence>
<dbReference type="InterPro" id="IPR000160">
    <property type="entry name" value="GGDEF_dom"/>
</dbReference>
<dbReference type="GO" id="GO:0005886">
    <property type="term" value="C:plasma membrane"/>
    <property type="evidence" value="ECO:0007669"/>
    <property type="project" value="TreeGrafter"/>
</dbReference>
<dbReference type="CDD" id="cd01949">
    <property type="entry name" value="GGDEF"/>
    <property type="match status" value="1"/>
</dbReference>
<dbReference type="RefSeq" id="WP_016482423.1">
    <property type="nucleotide sequence ID" value="NC_021487.1"/>
</dbReference>
<dbReference type="PANTHER" id="PTHR45138:SF9">
    <property type="entry name" value="DIGUANYLATE CYCLASE DGCM-RELATED"/>
    <property type="match status" value="1"/>
</dbReference>
<dbReference type="InterPro" id="IPR011006">
    <property type="entry name" value="CheY-like_superfamily"/>
</dbReference>
<dbReference type="InParanoid" id="S0EUC7"/>
<dbReference type="PROSITE" id="PS50112">
    <property type="entry name" value="PAS"/>
    <property type="match status" value="1"/>
</dbReference>
<keyword evidence="1" id="KW-0597">Phosphoprotein</keyword>
<dbReference type="SMART" id="SM00448">
    <property type="entry name" value="REC"/>
    <property type="match status" value="1"/>
</dbReference>
<dbReference type="PATRIC" id="fig|1303518.3.peg.1068"/>
<dbReference type="InterPro" id="IPR035965">
    <property type="entry name" value="PAS-like_dom_sf"/>
</dbReference>
<dbReference type="Pfam" id="PF00072">
    <property type="entry name" value="Response_reg"/>
    <property type="match status" value="1"/>
</dbReference>
<evidence type="ECO:0000259" key="4">
    <source>
        <dbReference type="PROSITE" id="PS50112"/>
    </source>
</evidence>
<dbReference type="PROSITE" id="PS50110">
    <property type="entry name" value="RESPONSE_REGULATORY"/>
    <property type="match status" value="1"/>
</dbReference>
<evidence type="ECO:0000259" key="5">
    <source>
        <dbReference type="PROSITE" id="PS50887"/>
    </source>
</evidence>
<feature type="domain" description="PAS" evidence="4">
    <location>
        <begin position="144"/>
        <end position="214"/>
    </location>
</feature>
<name>S0EUC7_CHTCT</name>
<dbReference type="PROSITE" id="PS50887">
    <property type="entry name" value="GGDEF"/>
    <property type="match status" value="1"/>
</dbReference>
<dbReference type="SUPFAM" id="SSF52172">
    <property type="entry name" value="CheY-like"/>
    <property type="match status" value="1"/>
</dbReference>
<reference evidence="7" key="1">
    <citation type="submission" date="2013-03" db="EMBL/GenBank/DDBJ databases">
        <title>Genome sequence of Chthonomonas calidirosea, the first sequenced genome from the Armatimonadetes phylum (formally candidate division OP10).</title>
        <authorList>
            <person name="Lee K.C.Y."/>
            <person name="Morgan X.C."/>
            <person name="Dunfield P.F."/>
            <person name="Tamas I."/>
            <person name="Houghton K.M."/>
            <person name="Vyssotski M."/>
            <person name="Ryan J.L.J."/>
            <person name="Lagutin K."/>
            <person name="McDonald I.R."/>
            <person name="Stott M.B."/>
        </authorList>
    </citation>
    <scope>NUCLEOTIDE SEQUENCE [LARGE SCALE GENOMIC DNA]</scope>
    <source>
        <strain evidence="7">DSM 23976 / ICMP 18418 / T49</strain>
    </source>
</reference>
<dbReference type="Gene3D" id="3.40.50.2300">
    <property type="match status" value="1"/>
</dbReference>
<dbReference type="InterPro" id="IPR000014">
    <property type="entry name" value="PAS"/>
</dbReference>
<dbReference type="InterPro" id="IPR001789">
    <property type="entry name" value="Sig_transdc_resp-reg_receiver"/>
</dbReference>
<dbReference type="FunFam" id="3.30.70.270:FF:000001">
    <property type="entry name" value="Diguanylate cyclase domain protein"/>
    <property type="match status" value="1"/>
</dbReference>
<dbReference type="OrthoDB" id="9812260at2"/>
<dbReference type="GO" id="GO:0052621">
    <property type="term" value="F:diguanylate cyclase activity"/>
    <property type="evidence" value="ECO:0007669"/>
    <property type="project" value="TreeGrafter"/>
</dbReference>
<dbReference type="SUPFAM" id="SSF55073">
    <property type="entry name" value="Nucleotide cyclase"/>
    <property type="match status" value="1"/>
</dbReference>
<keyword evidence="7" id="KW-1185">Reference proteome</keyword>
<proteinExistence type="predicted"/>
<dbReference type="SMART" id="SM00091">
    <property type="entry name" value="PAS"/>
    <property type="match status" value="1"/>
</dbReference>
<dbReference type="SUPFAM" id="SSF55785">
    <property type="entry name" value="PYP-like sensor domain (PAS domain)"/>
    <property type="match status" value="1"/>
</dbReference>
<accession>S0EUC7</accession>
<dbReference type="Gene3D" id="3.30.70.270">
    <property type="match status" value="1"/>
</dbReference>
<dbReference type="STRING" id="454171.CP488_00104"/>
<organism evidence="6 7">
    <name type="scientific">Chthonomonas calidirosea (strain DSM 23976 / ICMP 18418 / T49)</name>
    <dbReference type="NCBI Taxonomy" id="1303518"/>
    <lineage>
        <taxon>Bacteria</taxon>
        <taxon>Bacillati</taxon>
        <taxon>Armatimonadota</taxon>
        <taxon>Chthonomonadia</taxon>
        <taxon>Chthonomonadales</taxon>
        <taxon>Chthonomonadaceae</taxon>
        <taxon>Chthonomonas</taxon>
    </lineage>
</organism>
<dbReference type="eggNOG" id="COG3829">
    <property type="taxonomic scope" value="Bacteria"/>
</dbReference>
<dbReference type="EMBL" id="HF951689">
    <property type="protein sequence ID" value="CCW34874.1"/>
    <property type="molecule type" value="Genomic_DNA"/>
</dbReference>